<accession>A0ABX1CR37</accession>
<dbReference type="PROSITE" id="PS00380">
    <property type="entry name" value="RHODANESE_1"/>
    <property type="match status" value="1"/>
</dbReference>
<proteinExistence type="predicted"/>
<keyword evidence="2" id="KW-0677">Repeat</keyword>
<evidence type="ECO:0000259" key="5">
    <source>
        <dbReference type="PROSITE" id="PS50206"/>
    </source>
</evidence>
<evidence type="ECO:0000256" key="2">
    <source>
        <dbReference type="ARBA" id="ARBA00022737"/>
    </source>
</evidence>
<evidence type="ECO:0000313" key="6">
    <source>
        <dbReference type="EMBL" id="NJR78832.1"/>
    </source>
</evidence>
<dbReference type="InterPro" id="IPR001763">
    <property type="entry name" value="Rhodanese-like_dom"/>
</dbReference>
<gene>
    <name evidence="6" type="ORF">HBH26_09555</name>
</gene>
<organism evidence="6 7">
    <name type="scientific">Sphingomonas corticis</name>
    <dbReference type="NCBI Taxonomy" id="2722791"/>
    <lineage>
        <taxon>Bacteria</taxon>
        <taxon>Pseudomonadati</taxon>
        <taxon>Pseudomonadota</taxon>
        <taxon>Alphaproteobacteria</taxon>
        <taxon>Sphingomonadales</taxon>
        <taxon>Sphingomonadaceae</taxon>
        <taxon>Sphingomonas</taxon>
    </lineage>
</organism>
<evidence type="ECO:0000256" key="1">
    <source>
        <dbReference type="ARBA" id="ARBA00022679"/>
    </source>
</evidence>
<dbReference type="Proteomes" id="UP000732399">
    <property type="component" value="Unassembled WGS sequence"/>
</dbReference>
<protein>
    <recommendedName>
        <fullName evidence="3">Sulfurtransferase</fullName>
    </recommendedName>
</protein>
<feature type="region of interest" description="Disordered" evidence="4">
    <location>
        <begin position="130"/>
        <end position="149"/>
    </location>
</feature>
<keyword evidence="7" id="KW-1185">Reference proteome</keyword>
<comment type="caution">
    <text evidence="6">The sequence shown here is derived from an EMBL/GenBank/DDBJ whole genome shotgun (WGS) entry which is preliminary data.</text>
</comment>
<evidence type="ECO:0000256" key="3">
    <source>
        <dbReference type="RuleBase" id="RU000507"/>
    </source>
</evidence>
<dbReference type="SUPFAM" id="SSF52821">
    <property type="entry name" value="Rhodanese/Cell cycle control phosphatase"/>
    <property type="match status" value="2"/>
</dbReference>
<feature type="domain" description="Rhodanese" evidence="5">
    <location>
        <begin position="15"/>
        <end position="135"/>
    </location>
</feature>
<dbReference type="PANTHER" id="PTHR11364">
    <property type="entry name" value="THIOSULFATE SULFERTANSFERASE"/>
    <property type="match status" value="1"/>
</dbReference>
<dbReference type="SMART" id="SM00450">
    <property type="entry name" value="RHOD"/>
    <property type="match status" value="2"/>
</dbReference>
<dbReference type="PROSITE" id="PS50206">
    <property type="entry name" value="RHODANESE_3"/>
    <property type="match status" value="2"/>
</dbReference>
<dbReference type="RefSeq" id="WP_168134373.1">
    <property type="nucleotide sequence ID" value="NZ_JAAVJH010000005.1"/>
</dbReference>
<evidence type="ECO:0000256" key="4">
    <source>
        <dbReference type="SAM" id="MobiDB-lite"/>
    </source>
</evidence>
<evidence type="ECO:0000313" key="7">
    <source>
        <dbReference type="Proteomes" id="UP000732399"/>
    </source>
</evidence>
<keyword evidence="1 3" id="KW-0808">Transferase</keyword>
<dbReference type="InterPro" id="IPR036873">
    <property type="entry name" value="Rhodanese-like_dom_sf"/>
</dbReference>
<dbReference type="CDD" id="cd01449">
    <property type="entry name" value="TST_Repeat_2"/>
    <property type="match status" value="1"/>
</dbReference>
<dbReference type="InterPro" id="IPR001307">
    <property type="entry name" value="Thiosulphate_STrfase_CS"/>
</dbReference>
<dbReference type="PANTHER" id="PTHR11364:SF27">
    <property type="entry name" value="SULFURTRANSFERASE"/>
    <property type="match status" value="1"/>
</dbReference>
<dbReference type="Gene3D" id="3.40.250.10">
    <property type="entry name" value="Rhodanese-like domain"/>
    <property type="match status" value="2"/>
</dbReference>
<dbReference type="Pfam" id="PF00581">
    <property type="entry name" value="Rhodanese"/>
    <property type="match status" value="2"/>
</dbReference>
<dbReference type="PROSITE" id="PS00683">
    <property type="entry name" value="RHODANESE_2"/>
    <property type="match status" value="1"/>
</dbReference>
<dbReference type="CDD" id="cd01448">
    <property type="entry name" value="TST_Repeat_1"/>
    <property type="match status" value="1"/>
</dbReference>
<reference evidence="6 7" key="1">
    <citation type="submission" date="2020-03" db="EMBL/GenBank/DDBJ databases">
        <authorList>
            <person name="Wang L."/>
            <person name="He N."/>
            <person name="Li Y."/>
            <person name="Fang Y."/>
            <person name="Zhang F."/>
        </authorList>
    </citation>
    <scope>NUCLEOTIDE SEQUENCE [LARGE SCALE GENOMIC DNA]</scope>
    <source>
        <strain evidence="6 7">36D10-4-7</strain>
    </source>
</reference>
<sequence length="281" mass="29254">MEPLVTPAWLAGEIGARDLRVADASLHANFPGDAPRDARSEFEAGHIPGAVFLDLAAFADSASPLPSMLPGAAQFASRMAKLGLGDGTRIVLYDDAPHHTAARAWVMLRAFGFAEVAILDGGLPRWRAEGRPLERGPAAPSPRHATPRTAGAGIVDQAAVAHRLTAGEQVIDARSTARFTGAEADPRPEVAPGHIPGSRNLPYTRLFDADGNWKRGEALAAAFAEAGVDTSRPMTMTCGSGITASVLAFGAHLLGHEAAVYDGSWSEWGADPATPKATGNA</sequence>
<feature type="domain" description="Rhodanese" evidence="5">
    <location>
        <begin position="164"/>
        <end position="277"/>
    </location>
</feature>
<dbReference type="InterPro" id="IPR045078">
    <property type="entry name" value="TST/MPST-like"/>
</dbReference>
<dbReference type="EMBL" id="JAAVJH010000005">
    <property type="protein sequence ID" value="NJR78832.1"/>
    <property type="molecule type" value="Genomic_DNA"/>
</dbReference>
<name>A0ABX1CR37_9SPHN</name>